<keyword evidence="2" id="KW-1185">Reference proteome</keyword>
<comment type="caution">
    <text evidence="1">The sequence shown here is derived from an EMBL/GenBank/DDBJ whole genome shotgun (WGS) entry which is preliminary data.</text>
</comment>
<name>A0ACC0V6D1_9HYPO</name>
<dbReference type="EMBL" id="CM047942">
    <property type="protein sequence ID" value="KAI9901935.1"/>
    <property type="molecule type" value="Genomic_DNA"/>
</dbReference>
<accession>A0ACC0V6D1</accession>
<dbReference type="Proteomes" id="UP001163324">
    <property type="component" value="Chromosome 3"/>
</dbReference>
<proteinExistence type="predicted"/>
<organism evidence="1 2">
    <name type="scientific">Trichothecium roseum</name>
    <dbReference type="NCBI Taxonomy" id="47278"/>
    <lineage>
        <taxon>Eukaryota</taxon>
        <taxon>Fungi</taxon>
        <taxon>Dikarya</taxon>
        <taxon>Ascomycota</taxon>
        <taxon>Pezizomycotina</taxon>
        <taxon>Sordariomycetes</taxon>
        <taxon>Hypocreomycetidae</taxon>
        <taxon>Hypocreales</taxon>
        <taxon>Hypocreales incertae sedis</taxon>
        <taxon>Trichothecium</taxon>
    </lineage>
</organism>
<reference evidence="1" key="1">
    <citation type="submission" date="2022-10" db="EMBL/GenBank/DDBJ databases">
        <title>Complete Genome of Trichothecium roseum strain YXFP-22015, a Plant Pathogen Isolated from Citrus.</title>
        <authorList>
            <person name="Wang Y."/>
            <person name="Zhu L."/>
        </authorList>
    </citation>
    <scope>NUCLEOTIDE SEQUENCE</scope>
    <source>
        <strain evidence="1">YXFP-22015</strain>
    </source>
</reference>
<gene>
    <name evidence="1" type="ORF">N3K66_003752</name>
</gene>
<evidence type="ECO:0000313" key="1">
    <source>
        <dbReference type="EMBL" id="KAI9901935.1"/>
    </source>
</evidence>
<evidence type="ECO:0000313" key="2">
    <source>
        <dbReference type="Proteomes" id="UP001163324"/>
    </source>
</evidence>
<sequence>MYVHALIPPTNLPEVPNSTAPTRIQPSLRLRRAIRAADVLLVRRILKNHPHLLHNPDPSPEGGSDSSLHLAAALGHGEVCRLLLGLGHEEPTAALNEDHRTALMLAAEGGHAETVHLLCERDPAVVLKRDRRGRDAIMAASGGGHDTALQILLTYVPGGPREAVARCDSDGNTALHFASANGNLLVARTLLAAGADAAKTNHGNWPATSYSATVSAEVYIKNLAKGLDPEVVRRQQPASPQKKNQKNLKQTQYPEPPHPHYQLQQGQQPQYQYPYQKPKQVDKPKTTNIEPGKMAGGLRMVPNDGDDDRMTPRTTVV</sequence>
<protein>
    <submittedName>
        <fullName evidence="1">Uncharacterized protein</fullName>
    </submittedName>
</protein>